<evidence type="ECO:0000256" key="7">
    <source>
        <dbReference type="ARBA" id="ARBA00016549"/>
    </source>
</evidence>
<dbReference type="EC" id="4.1.3.17" evidence="5"/>
<dbReference type="EC" id="4.1.1.112" evidence="6"/>
<evidence type="ECO:0000256" key="4">
    <source>
        <dbReference type="ARBA" id="ARBA00011233"/>
    </source>
</evidence>
<dbReference type="PANTHER" id="PTHR33254">
    <property type="entry name" value="4-HYDROXY-4-METHYL-2-OXOGLUTARATE ALDOLASE 3-RELATED"/>
    <property type="match status" value="1"/>
</dbReference>
<dbReference type="CDD" id="cd16841">
    <property type="entry name" value="RraA_family"/>
    <property type="match status" value="1"/>
</dbReference>
<comment type="catalytic activity">
    <reaction evidence="1">
        <text>4-hydroxy-4-methyl-2-oxoglutarate = 2 pyruvate</text>
        <dbReference type="Rhea" id="RHEA:22748"/>
        <dbReference type="ChEBI" id="CHEBI:15361"/>
        <dbReference type="ChEBI" id="CHEBI:58276"/>
        <dbReference type="EC" id="4.1.3.17"/>
    </reaction>
</comment>
<dbReference type="eggNOG" id="COG0684">
    <property type="taxonomic scope" value="Bacteria"/>
</dbReference>
<dbReference type="PANTHER" id="PTHR33254:SF4">
    <property type="entry name" value="4-HYDROXY-4-METHYL-2-OXOGLUTARATE ALDOLASE 3-RELATED"/>
    <property type="match status" value="1"/>
</dbReference>
<comment type="cofactor">
    <cofactor evidence="13">
        <name>Mg(2+)</name>
        <dbReference type="ChEBI" id="CHEBI:18420"/>
    </cofactor>
</comment>
<comment type="cofactor">
    <cofactor evidence="2">
        <name>a divalent metal cation</name>
        <dbReference type="ChEBI" id="CHEBI:60240"/>
    </cofactor>
</comment>
<reference evidence="14 15" key="2">
    <citation type="submission" date="2014-10" db="EMBL/GenBank/DDBJ databases">
        <title>Comparative genomics of the Paenibacillus odorifer group.</title>
        <authorList>
            <person name="Tsai Y.-C."/>
            <person name="Martin N."/>
            <person name="Korlach J."/>
            <person name="Wiedmann M."/>
        </authorList>
    </citation>
    <scope>NUCLEOTIDE SEQUENCE [LARGE SCALE GENOMIC DNA]</scope>
    <source>
        <strain evidence="14 15">DSM 18334</strain>
    </source>
</reference>
<protein>
    <recommendedName>
        <fullName evidence="7">Putative 4-hydroxy-4-methyl-2-oxoglutarate aldolase</fullName>
        <ecNumber evidence="6">4.1.1.112</ecNumber>
        <ecNumber evidence="5">4.1.3.17</ecNumber>
    </recommendedName>
    <alternativeName>
        <fullName evidence="11">Oxaloacetate decarboxylase</fullName>
    </alternativeName>
    <alternativeName>
        <fullName evidence="9">Regulator of ribonuclease activity homolog</fullName>
    </alternativeName>
    <alternativeName>
        <fullName evidence="10">RraA-like protein</fullName>
    </alternativeName>
</protein>
<dbReference type="EMBL" id="JQCR01000002">
    <property type="protein sequence ID" value="KGE18768.1"/>
    <property type="molecule type" value="Genomic_DNA"/>
</dbReference>
<evidence type="ECO:0000256" key="2">
    <source>
        <dbReference type="ARBA" id="ARBA00001968"/>
    </source>
</evidence>
<gene>
    <name evidence="14" type="ORF">PWYN_04835</name>
</gene>
<feature type="binding site" evidence="13">
    <location>
        <begin position="122"/>
        <end position="125"/>
    </location>
    <ligand>
        <name>substrate</name>
    </ligand>
</feature>
<dbReference type="GO" id="GO:0008948">
    <property type="term" value="F:oxaloacetate decarboxylase activity"/>
    <property type="evidence" value="ECO:0007669"/>
    <property type="project" value="UniProtKB-EC"/>
</dbReference>
<dbReference type="InterPro" id="IPR036704">
    <property type="entry name" value="RraA/RraA-like_sf"/>
</dbReference>
<keyword evidence="13" id="KW-0479">Metal-binding</keyword>
<feature type="binding site" evidence="13">
    <location>
        <position position="145"/>
    </location>
    <ligand>
        <name>Mg(2+)</name>
        <dbReference type="ChEBI" id="CHEBI:18420"/>
    </ligand>
</feature>
<dbReference type="STRING" id="268407.PWYN_04835"/>
<evidence type="ECO:0000313" key="15">
    <source>
        <dbReference type="Proteomes" id="UP000029734"/>
    </source>
</evidence>
<keyword evidence="13" id="KW-0460">Magnesium</keyword>
<evidence type="ECO:0000313" key="14">
    <source>
        <dbReference type="EMBL" id="KGE18768.1"/>
    </source>
</evidence>
<evidence type="ECO:0000256" key="11">
    <source>
        <dbReference type="ARBA" id="ARBA00032305"/>
    </source>
</evidence>
<evidence type="ECO:0000256" key="10">
    <source>
        <dbReference type="ARBA" id="ARBA00030169"/>
    </source>
</evidence>
<keyword evidence="15" id="KW-1185">Reference proteome</keyword>
<dbReference type="Pfam" id="PF03737">
    <property type="entry name" value="RraA-like"/>
    <property type="match status" value="1"/>
</dbReference>
<dbReference type="GO" id="GO:0047443">
    <property type="term" value="F:4-hydroxy-4-methyl-2-oxoglutarate aldolase activity"/>
    <property type="evidence" value="ECO:0007669"/>
    <property type="project" value="UniProtKB-EC"/>
</dbReference>
<dbReference type="Gene3D" id="3.50.30.40">
    <property type="entry name" value="Ribonuclease E inhibitor RraA/RraA-like"/>
    <property type="match status" value="1"/>
</dbReference>
<evidence type="ECO:0000256" key="9">
    <source>
        <dbReference type="ARBA" id="ARBA00029596"/>
    </source>
</evidence>
<evidence type="ECO:0000256" key="3">
    <source>
        <dbReference type="ARBA" id="ARBA00008621"/>
    </source>
</evidence>
<dbReference type="InterPro" id="IPR005493">
    <property type="entry name" value="RraA/RraA-like"/>
</dbReference>
<evidence type="ECO:0000256" key="1">
    <source>
        <dbReference type="ARBA" id="ARBA00001342"/>
    </source>
</evidence>
<dbReference type="GO" id="GO:0032259">
    <property type="term" value="P:methylation"/>
    <property type="evidence" value="ECO:0007669"/>
    <property type="project" value="UniProtKB-KW"/>
</dbReference>
<keyword evidence="14" id="KW-0808">Transferase</keyword>
<comment type="catalytic activity">
    <reaction evidence="12">
        <text>oxaloacetate + H(+) = pyruvate + CO2</text>
        <dbReference type="Rhea" id="RHEA:15641"/>
        <dbReference type="ChEBI" id="CHEBI:15361"/>
        <dbReference type="ChEBI" id="CHEBI:15378"/>
        <dbReference type="ChEBI" id="CHEBI:16452"/>
        <dbReference type="ChEBI" id="CHEBI:16526"/>
        <dbReference type="EC" id="4.1.1.112"/>
    </reaction>
</comment>
<accession>A0A098M9P3</accession>
<dbReference type="SUPFAM" id="SSF89562">
    <property type="entry name" value="RraA-like"/>
    <property type="match status" value="1"/>
</dbReference>
<evidence type="ECO:0000256" key="13">
    <source>
        <dbReference type="PIRSR" id="PIRSR605493-1"/>
    </source>
</evidence>
<evidence type="ECO:0000256" key="5">
    <source>
        <dbReference type="ARBA" id="ARBA00012213"/>
    </source>
</evidence>
<comment type="function">
    <text evidence="8">Catalyzes the aldol cleavage of 4-hydroxy-4-methyl-2-oxoglutarate (HMG) into 2 molecules of pyruvate. Also contains a secondary oxaloacetate (OAA) decarboxylase activity due to the common pyruvate enolate transition state formed following C-C bond cleavage in the retro-aldol and decarboxylation reactions.</text>
</comment>
<reference evidence="14 15" key="1">
    <citation type="submission" date="2014-08" db="EMBL/GenBank/DDBJ databases">
        <authorList>
            <person name="den Bakker H.C."/>
        </authorList>
    </citation>
    <scope>NUCLEOTIDE SEQUENCE [LARGE SCALE GENOMIC DNA]</scope>
    <source>
        <strain evidence="14 15">DSM 18334</strain>
    </source>
</reference>
<dbReference type="GO" id="GO:0046872">
    <property type="term" value="F:metal ion binding"/>
    <property type="evidence" value="ECO:0007669"/>
    <property type="project" value="UniProtKB-KW"/>
</dbReference>
<evidence type="ECO:0000256" key="6">
    <source>
        <dbReference type="ARBA" id="ARBA00012947"/>
    </source>
</evidence>
<organism evidence="14 15">
    <name type="scientific">Paenibacillus wynnii</name>
    <dbReference type="NCBI Taxonomy" id="268407"/>
    <lineage>
        <taxon>Bacteria</taxon>
        <taxon>Bacillati</taxon>
        <taxon>Bacillota</taxon>
        <taxon>Bacilli</taxon>
        <taxon>Bacillales</taxon>
        <taxon>Paenibacillaceae</taxon>
        <taxon>Paenibacillus</taxon>
    </lineage>
</organism>
<feature type="binding site" evidence="13">
    <location>
        <position position="144"/>
    </location>
    <ligand>
        <name>substrate</name>
    </ligand>
</feature>
<comment type="caution">
    <text evidence="14">The sequence shown here is derived from an EMBL/GenBank/DDBJ whole genome shotgun (WGS) entry which is preliminary data.</text>
</comment>
<dbReference type="Proteomes" id="UP000029734">
    <property type="component" value="Unassembled WGS sequence"/>
</dbReference>
<comment type="subunit">
    <text evidence="4">Homotrimer.</text>
</comment>
<evidence type="ECO:0000256" key="8">
    <source>
        <dbReference type="ARBA" id="ARBA00025046"/>
    </source>
</evidence>
<sequence length="244" mass="27689">MINRHGGIAMNLDEFTASREQHEIVKLPISEKELCDRYEQVFTSAVNDVLRELGYVYQTMPKEILPLREDMKVAGIAFTVKGSKNLTLTSEMEQRAKMLEELNEDSICIWDTSGDDESAQWGEIMTMASKRRGCRGAIVDGGVRDTDKVLEQNFPVFCKYRTSNGMLGRFRMIGWQMPVKLGDVFVYPGDVILGDIDGVIVIPRNLAYDVLLKSEYIKENEKEIKQMIVDGLTPTEVVKRGGYF</sequence>
<comment type="similarity">
    <text evidence="3">Belongs to the class II aldolase/RraA-like family.</text>
</comment>
<keyword evidence="14" id="KW-0489">Methyltransferase</keyword>
<evidence type="ECO:0000256" key="12">
    <source>
        <dbReference type="ARBA" id="ARBA00047973"/>
    </source>
</evidence>
<proteinExistence type="inferred from homology"/>
<dbReference type="AlphaFoldDB" id="A0A098M9P3"/>
<dbReference type="GO" id="GO:0008168">
    <property type="term" value="F:methyltransferase activity"/>
    <property type="evidence" value="ECO:0007669"/>
    <property type="project" value="UniProtKB-KW"/>
</dbReference>
<name>A0A098M9P3_9BACL</name>